<accession>A0A5J4V4U5</accession>
<comment type="caution">
    <text evidence="2">The sequence shown here is derived from an EMBL/GenBank/DDBJ whole genome shotgun (WGS) entry which is preliminary data.</text>
</comment>
<organism evidence="2 3">
    <name type="scientific">Streblomastix strix</name>
    <dbReference type="NCBI Taxonomy" id="222440"/>
    <lineage>
        <taxon>Eukaryota</taxon>
        <taxon>Metamonada</taxon>
        <taxon>Preaxostyla</taxon>
        <taxon>Oxymonadida</taxon>
        <taxon>Streblomastigidae</taxon>
        <taxon>Streblomastix</taxon>
    </lineage>
</organism>
<feature type="compositionally biased region" description="Acidic residues" evidence="1">
    <location>
        <begin position="1"/>
        <end position="12"/>
    </location>
</feature>
<proteinExistence type="predicted"/>
<protein>
    <submittedName>
        <fullName evidence="2">Uncharacterized protein</fullName>
    </submittedName>
</protein>
<evidence type="ECO:0000313" key="2">
    <source>
        <dbReference type="EMBL" id="KAA6377105.1"/>
    </source>
</evidence>
<dbReference type="AlphaFoldDB" id="A0A5J4V4U5"/>
<sequence length="98" mass="11440">LSDSEPGEGDDEKEGHAITRKNRGIPHGTRVEQGTKLLKEFLDIMNMARQTQQMIIEGQKFNTQKKFIQTMRMLDDWVKEKNYPIDDIMKHDSIIHTL</sequence>
<evidence type="ECO:0000313" key="3">
    <source>
        <dbReference type="Proteomes" id="UP000324800"/>
    </source>
</evidence>
<dbReference type="EMBL" id="SNRW01010040">
    <property type="protein sequence ID" value="KAA6377105.1"/>
    <property type="molecule type" value="Genomic_DNA"/>
</dbReference>
<dbReference type="Proteomes" id="UP000324800">
    <property type="component" value="Unassembled WGS sequence"/>
</dbReference>
<name>A0A5J4V4U5_9EUKA</name>
<feature type="non-terminal residue" evidence="2">
    <location>
        <position position="1"/>
    </location>
</feature>
<gene>
    <name evidence="2" type="ORF">EZS28_027366</name>
</gene>
<feature type="region of interest" description="Disordered" evidence="1">
    <location>
        <begin position="1"/>
        <end position="28"/>
    </location>
</feature>
<reference evidence="2 3" key="1">
    <citation type="submission" date="2019-03" db="EMBL/GenBank/DDBJ databases">
        <title>Single cell metagenomics reveals metabolic interactions within the superorganism composed of flagellate Streblomastix strix and complex community of Bacteroidetes bacteria on its surface.</title>
        <authorList>
            <person name="Treitli S.C."/>
            <person name="Kolisko M."/>
            <person name="Husnik F."/>
            <person name="Keeling P."/>
            <person name="Hampl V."/>
        </authorList>
    </citation>
    <scope>NUCLEOTIDE SEQUENCE [LARGE SCALE GENOMIC DNA]</scope>
    <source>
        <strain evidence="2">ST1C</strain>
    </source>
</reference>
<evidence type="ECO:0000256" key="1">
    <source>
        <dbReference type="SAM" id="MobiDB-lite"/>
    </source>
</evidence>